<gene>
    <name evidence="2" type="ORF">Acr_01g0009290</name>
</gene>
<dbReference type="AlphaFoldDB" id="A0A7J0E3X5"/>
<accession>A0A7J0E3X5</accession>
<dbReference type="InterPro" id="IPR012337">
    <property type="entry name" value="RNaseH-like_sf"/>
</dbReference>
<dbReference type="InterPro" id="IPR001584">
    <property type="entry name" value="Integrase_cat-core"/>
</dbReference>
<sequence length="718" mass="81427">MYELIQKKNVKNAHNRAEEEIYNLSSPFVDAHPPITFNNDDLRGLHLPYDNALVVSAVIANFNVQRILVNNGSSADILFVSTFDKMKIGLDKLHLFHTPLVRFGGNMMHPLGWIKLPVTLGTEPHQTTVWQDFIVVDFPLPYNAILGRLTLGGTRTITLTYHLKMKFPTSTGVGEGDVLGIDSQVAIHKLFTNPEYLTIRQKQRKSELSPYHDELTQKYLQGAALTKRVAALNRFVSKSTDKSQGISRFATIAHYSYHRQRTFRVPVHLAYSSKCRAYPRSRDRPRMAIKAQALAYFVVESTHETAPEPEATPPKVDTQSSNVDLARWMLIVDKSSNQHSYGAGLVLQTPSGEQIENDIRIGFKATNNKVEYETLLAGLRVAAELGVDSLDRFQDSTNPREENKKADALDKLTSAFDFISDGCVTLVFLASPSIEIVDLVLQMEESPTWMDEILVIFGMAHYHRTKSKLSVSNIVICSDLAIAYHFSSPSHPQANGQVEVTNRTILRNLKARLERSKSRWAEKLPSILWTYHTTSRIPTSEMSYSMVFGTKSIILVEIGMLSFKTSNFNKDNNEIKLRFNLNLLNEKRDKAKLRQATYKCRVAKYYNQRVKNQSFLLGDLVLRNVTLSTKEPNTGKLGPTWEDPYKVIKLHLYYDYVIINKISKARAYLNYLPIAFVTVEDVGKNSHSSPEAKKYLLFHPFMLLGDPQSRFLSSLTLK</sequence>
<dbReference type="EMBL" id="BJWL01000001">
    <property type="protein sequence ID" value="GFY81120.1"/>
    <property type="molecule type" value="Genomic_DNA"/>
</dbReference>
<protein>
    <recommendedName>
        <fullName evidence="1">Integrase catalytic domain-containing protein</fullName>
    </recommendedName>
</protein>
<comment type="caution">
    <text evidence="2">The sequence shown here is derived from an EMBL/GenBank/DDBJ whole genome shotgun (WGS) entry which is preliminary data.</text>
</comment>
<dbReference type="SUPFAM" id="SSF53098">
    <property type="entry name" value="Ribonuclease H-like"/>
    <property type="match status" value="2"/>
</dbReference>
<dbReference type="PROSITE" id="PS50994">
    <property type="entry name" value="INTEGRASE"/>
    <property type="match status" value="1"/>
</dbReference>
<organism evidence="2 3">
    <name type="scientific">Actinidia rufa</name>
    <dbReference type="NCBI Taxonomy" id="165716"/>
    <lineage>
        <taxon>Eukaryota</taxon>
        <taxon>Viridiplantae</taxon>
        <taxon>Streptophyta</taxon>
        <taxon>Embryophyta</taxon>
        <taxon>Tracheophyta</taxon>
        <taxon>Spermatophyta</taxon>
        <taxon>Magnoliopsida</taxon>
        <taxon>eudicotyledons</taxon>
        <taxon>Gunneridae</taxon>
        <taxon>Pentapetalae</taxon>
        <taxon>asterids</taxon>
        <taxon>Ericales</taxon>
        <taxon>Actinidiaceae</taxon>
        <taxon>Actinidia</taxon>
    </lineage>
</organism>
<dbReference type="GO" id="GO:0003676">
    <property type="term" value="F:nucleic acid binding"/>
    <property type="evidence" value="ECO:0007669"/>
    <property type="project" value="InterPro"/>
</dbReference>
<name>A0A7J0E3X5_9ERIC</name>
<evidence type="ECO:0000313" key="3">
    <source>
        <dbReference type="Proteomes" id="UP000585474"/>
    </source>
</evidence>
<dbReference type="OrthoDB" id="101614at2759"/>
<feature type="domain" description="Integrase catalytic" evidence="1">
    <location>
        <begin position="346"/>
        <end position="552"/>
    </location>
</feature>
<dbReference type="CDD" id="cd00303">
    <property type="entry name" value="retropepsin_like"/>
    <property type="match status" value="1"/>
</dbReference>
<dbReference type="PANTHER" id="PTHR48475">
    <property type="entry name" value="RIBONUCLEASE H"/>
    <property type="match status" value="1"/>
</dbReference>
<dbReference type="Gene3D" id="3.30.420.10">
    <property type="entry name" value="Ribonuclease H-like superfamily/Ribonuclease H"/>
    <property type="match status" value="2"/>
</dbReference>
<dbReference type="InterPro" id="IPR036397">
    <property type="entry name" value="RNaseH_sf"/>
</dbReference>
<dbReference type="GO" id="GO:0015074">
    <property type="term" value="P:DNA integration"/>
    <property type="evidence" value="ECO:0007669"/>
    <property type="project" value="InterPro"/>
</dbReference>
<reference evidence="2 3" key="1">
    <citation type="submission" date="2019-07" db="EMBL/GenBank/DDBJ databases">
        <title>De Novo Assembly of kiwifruit Actinidia rufa.</title>
        <authorList>
            <person name="Sugita-Konishi S."/>
            <person name="Sato K."/>
            <person name="Mori E."/>
            <person name="Abe Y."/>
            <person name="Kisaki G."/>
            <person name="Hamano K."/>
            <person name="Suezawa K."/>
            <person name="Otani M."/>
            <person name="Fukuda T."/>
            <person name="Manabe T."/>
            <person name="Gomi K."/>
            <person name="Tabuchi M."/>
            <person name="Akimitsu K."/>
            <person name="Kataoka I."/>
        </authorList>
    </citation>
    <scope>NUCLEOTIDE SEQUENCE [LARGE SCALE GENOMIC DNA]</scope>
    <source>
        <strain evidence="3">cv. Fuchu</strain>
    </source>
</reference>
<evidence type="ECO:0000259" key="1">
    <source>
        <dbReference type="PROSITE" id="PS50994"/>
    </source>
</evidence>
<evidence type="ECO:0000313" key="2">
    <source>
        <dbReference type="EMBL" id="GFY81120.1"/>
    </source>
</evidence>
<keyword evidence="3" id="KW-1185">Reference proteome</keyword>
<dbReference type="Proteomes" id="UP000585474">
    <property type="component" value="Unassembled WGS sequence"/>
</dbReference>
<proteinExistence type="predicted"/>
<dbReference type="PANTHER" id="PTHR48475:SF2">
    <property type="entry name" value="RIBONUCLEASE H"/>
    <property type="match status" value="1"/>
</dbReference>